<evidence type="ECO:0000256" key="2">
    <source>
        <dbReference type="HAMAP-Rule" id="MF_00795"/>
    </source>
</evidence>
<keyword evidence="4" id="KW-1185">Reference proteome</keyword>
<dbReference type="PANTHER" id="PTHR12598:SF0">
    <property type="entry name" value="COPPER HOMEOSTASIS PROTEIN CUTC HOMOLOG"/>
    <property type="match status" value="1"/>
</dbReference>
<evidence type="ECO:0000256" key="1">
    <source>
        <dbReference type="ARBA" id="ARBA00007768"/>
    </source>
</evidence>
<dbReference type="GO" id="GO:0005507">
    <property type="term" value="F:copper ion binding"/>
    <property type="evidence" value="ECO:0007669"/>
    <property type="project" value="TreeGrafter"/>
</dbReference>
<protein>
    <recommendedName>
        <fullName evidence="2">PF03932 family protein CutC</fullName>
    </recommendedName>
</protein>
<evidence type="ECO:0000313" key="3">
    <source>
        <dbReference type="EMBL" id="CCW19265.1"/>
    </source>
</evidence>
<dbReference type="HAMAP" id="MF_00795">
    <property type="entry name" value="CutC"/>
    <property type="match status" value="1"/>
</dbReference>
<dbReference type="Proteomes" id="UP000013201">
    <property type="component" value="Unassembled WGS sequence"/>
</dbReference>
<dbReference type="OrthoDB" id="9815677at2"/>
<comment type="subcellular location">
    <subcellularLocation>
        <location evidence="2">Cytoplasm</location>
    </subcellularLocation>
</comment>
<dbReference type="AlphaFoldDB" id="N1MPX2"/>
<comment type="caution">
    <text evidence="2">Once thought to be involved in copper homeostasis, experiments in E.coli have shown this is not the case.</text>
</comment>
<accession>N1MPX2</accession>
<sequence>MIRRTLEICVETLADLHVALAGGADRIELCSALAVGGLTPSAGLVAQAVDAVRQRGKNIRAMVRPRDGDFAYDATDLATARAEGLALIGQGVDGLVFGAAQAGRLDCTALADWTAAMRQARPDIGLTLHRVIDLVDDPVAAVDQAVDLGFDHILTSGGATRAIDALPVLAAMQVRAAGRISIMPGAGVRAANVVSIIAATGVSDVHASASEEAQATDGRALALGFALGNRRRTSLAQVRAIRQAIDR</sequence>
<keyword evidence="2" id="KW-0963">Cytoplasm</keyword>
<dbReference type="SUPFAM" id="SSF110395">
    <property type="entry name" value="CutC-like"/>
    <property type="match status" value="1"/>
</dbReference>
<dbReference type="InterPro" id="IPR036822">
    <property type="entry name" value="CutC-like_dom_sf"/>
</dbReference>
<comment type="similarity">
    <text evidence="1 2">Belongs to the CutC family.</text>
</comment>
<name>N1MPX2_9SPHN</name>
<evidence type="ECO:0000313" key="4">
    <source>
        <dbReference type="Proteomes" id="UP000013201"/>
    </source>
</evidence>
<dbReference type="Gene3D" id="3.20.20.380">
    <property type="entry name" value="Copper homeostasis (CutC) domain"/>
    <property type="match status" value="1"/>
</dbReference>
<reference evidence="4" key="2">
    <citation type="submission" date="2013-04" db="EMBL/GenBank/DDBJ databases">
        <title>Bisphenol A degrading Sphingobium sp. strain BiD32.</title>
        <authorList>
            <person name="Nielsen J.L."/>
            <person name="Zhou N.A."/>
            <person name="Kjeldal H."/>
        </authorList>
    </citation>
    <scope>NUCLEOTIDE SEQUENCE [LARGE SCALE GENOMIC DNA]</scope>
    <source>
        <strain evidence="4">BiD32</strain>
    </source>
</reference>
<proteinExistence type="inferred from homology"/>
<reference evidence="3 4" key="1">
    <citation type="submission" date="2013-03" db="EMBL/GenBank/DDBJ databases">
        <authorList>
            <person name="Le V."/>
        </authorList>
    </citation>
    <scope>NUCLEOTIDE SEQUENCE [LARGE SCALE GENOMIC DNA]</scope>
    <source>
        <strain evidence="3 4">BiD32</strain>
    </source>
</reference>
<dbReference type="RefSeq" id="WP_006962467.1">
    <property type="nucleotide sequence ID" value="NZ_CAVK010000183.1"/>
</dbReference>
<dbReference type="GO" id="GO:0005737">
    <property type="term" value="C:cytoplasm"/>
    <property type="evidence" value="ECO:0007669"/>
    <property type="project" value="UniProtKB-SubCell"/>
</dbReference>
<dbReference type="EMBL" id="CAVK010000183">
    <property type="protein sequence ID" value="CCW19265.1"/>
    <property type="molecule type" value="Genomic_DNA"/>
</dbReference>
<comment type="caution">
    <text evidence="3">The sequence shown here is derived from an EMBL/GenBank/DDBJ whole genome shotgun (WGS) entry which is preliminary data.</text>
</comment>
<dbReference type="Pfam" id="PF03932">
    <property type="entry name" value="CutC"/>
    <property type="match status" value="1"/>
</dbReference>
<dbReference type="PANTHER" id="PTHR12598">
    <property type="entry name" value="COPPER HOMEOSTASIS PROTEIN CUTC"/>
    <property type="match status" value="1"/>
</dbReference>
<organism evidence="3 4">
    <name type="scientific">Sphingobium indicum BiD32</name>
    <dbReference type="NCBI Taxonomy" id="1301087"/>
    <lineage>
        <taxon>Bacteria</taxon>
        <taxon>Pseudomonadati</taxon>
        <taxon>Pseudomonadota</taxon>
        <taxon>Alphaproteobacteria</taxon>
        <taxon>Sphingomonadales</taxon>
        <taxon>Sphingomonadaceae</taxon>
        <taxon>Sphingobium</taxon>
    </lineage>
</organism>
<dbReference type="InterPro" id="IPR005627">
    <property type="entry name" value="CutC-like"/>
</dbReference>
<gene>
    <name evidence="2" type="primary">cutC</name>
    <name evidence="3" type="ORF">EBBID32_36310</name>
</gene>